<sequence>MAEWMDWERRDDINAVEEDQPRAQRYKIESREERKEGTSYDNPDITNHVIPFFYLLLLPFLSLPDNLFFHNYYYILYRNGVWKIDFTFLFNTPTYPRLSHTLYTLTKPHLLQSACLFLFPPNGTPDGTKKKKICFIILFFYFCMERNEVFFRLGFYSV</sequence>
<reference evidence="2 3" key="1">
    <citation type="submission" date="2019-10" db="EMBL/GenBank/DDBJ databases">
        <authorList>
            <person name="Palmer J.M."/>
        </authorList>
    </citation>
    <scope>NUCLEOTIDE SEQUENCE [LARGE SCALE GENOMIC DNA]</scope>
    <source>
        <strain evidence="2 3">TWF718</strain>
    </source>
</reference>
<comment type="caution">
    <text evidence="2">The sequence shown here is derived from an EMBL/GenBank/DDBJ whole genome shotgun (WGS) entry which is preliminary data.</text>
</comment>
<evidence type="ECO:0000313" key="3">
    <source>
        <dbReference type="Proteomes" id="UP001313282"/>
    </source>
</evidence>
<evidence type="ECO:0000256" key="1">
    <source>
        <dbReference type="SAM" id="MobiDB-lite"/>
    </source>
</evidence>
<name>A0AAN8MMK8_9PEZI</name>
<protein>
    <submittedName>
        <fullName evidence="2">Uncharacterized protein</fullName>
    </submittedName>
</protein>
<feature type="region of interest" description="Disordered" evidence="1">
    <location>
        <begin position="15"/>
        <end position="40"/>
    </location>
</feature>
<evidence type="ECO:0000313" key="2">
    <source>
        <dbReference type="EMBL" id="KAK6342710.1"/>
    </source>
</evidence>
<dbReference type="EMBL" id="JAVHNR010000005">
    <property type="protein sequence ID" value="KAK6342710.1"/>
    <property type="molecule type" value="Genomic_DNA"/>
</dbReference>
<gene>
    <name evidence="2" type="ORF">TWF718_008100</name>
</gene>
<dbReference type="Proteomes" id="UP001313282">
    <property type="component" value="Unassembled WGS sequence"/>
</dbReference>
<keyword evidence="3" id="KW-1185">Reference proteome</keyword>
<feature type="compositionally biased region" description="Basic and acidic residues" evidence="1">
    <location>
        <begin position="15"/>
        <end position="38"/>
    </location>
</feature>
<organism evidence="2 3">
    <name type="scientific">Orbilia javanica</name>
    <dbReference type="NCBI Taxonomy" id="47235"/>
    <lineage>
        <taxon>Eukaryota</taxon>
        <taxon>Fungi</taxon>
        <taxon>Dikarya</taxon>
        <taxon>Ascomycota</taxon>
        <taxon>Pezizomycotina</taxon>
        <taxon>Orbiliomycetes</taxon>
        <taxon>Orbiliales</taxon>
        <taxon>Orbiliaceae</taxon>
        <taxon>Orbilia</taxon>
    </lineage>
</organism>
<accession>A0AAN8MMK8</accession>
<proteinExistence type="predicted"/>
<dbReference type="AlphaFoldDB" id="A0AAN8MMK8"/>